<dbReference type="PANTHER" id="PTHR43350:SF21">
    <property type="entry name" value="S-NITROSOMYCOTHIOL REDUCTASE MSCR"/>
    <property type="match status" value="1"/>
</dbReference>
<organism evidence="8 9">
    <name type="scientific">Rhodococcus pyridinivorans</name>
    <dbReference type="NCBI Taxonomy" id="103816"/>
    <lineage>
        <taxon>Bacteria</taxon>
        <taxon>Bacillati</taxon>
        <taxon>Actinomycetota</taxon>
        <taxon>Actinomycetes</taxon>
        <taxon>Mycobacteriales</taxon>
        <taxon>Nocardiaceae</taxon>
        <taxon>Rhodococcus</taxon>
    </lineage>
</organism>
<keyword evidence="3 6" id="KW-0479">Metal-binding</keyword>
<dbReference type="InterPro" id="IPR002328">
    <property type="entry name" value="ADH_Zn_CS"/>
</dbReference>
<evidence type="ECO:0000256" key="5">
    <source>
        <dbReference type="ARBA" id="ARBA00023002"/>
    </source>
</evidence>
<comment type="similarity">
    <text evidence="2 6">Belongs to the zinc-containing alcohol dehydrogenase family.</text>
</comment>
<dbReference type="PROSITE" id="PS00059">
    <property type="entry name" value="ADH_ZINC"/>
    <property type="match status" value="1"/>
</dbReference>
<evidence type="ECO:0000313" key="9">
    <source>
        <dbReference type="Proteomes" id="UP000593818"/>
    </source>
</evidence>
<dbReference type="EMBL" id="CP063450">
    <property type="protein sequence ID" value="QOV98632.1"/>
    <property type="molecule type" value="Genomic_DNA"/>
</dbReference>
<dbReference type="SUPFAM" id="SSF51735">
    <property type="entry name" value="NAD(P)-binding Rossmann-fold domains"/>
    <property type="match status" value="1"/>
</dbReference>
<keyword evidence="5" id="KW-0560">Oxidoreductase</keyword>
<evidence type="ECO:0000256" key="1">
    <source>
        <dbReference type="ARBA" id="ARBA00001947"/>
    </source>
</evidence>
<evidence type="ECO:0000313" key="8">
    <source>
        <dbReference type="EMBL" id="QOV98632.1"/>
    </source>
</evidence>
<dbReference type="InterPro" id="IPR013149">
    <property type="entry name" value="ADH-like_C"/>
</dbReference>
<dbReference type="GO" id="GO:0016491">
    <property type="term" value="F:oxidoreductase activity"/>
    <property type="evidence" value="ECO:0007669"/>
    <property type="project" value="UniProtKB-KW"/>
</dbReference>
<evidence type="ECO:0000256" key="6">
    <source>
        <dbReference type="RuleBase" id="RU361277"/>
    </source>
</evidence>
<evidence type="ECO:0000259" key="7">
    <source>
        <dbReference type="SMART" id="SM00829"/>
    </source>
</evidence>
<dbReference type="InterPro" id="IPR036291">
    <property type="entry name" value="NAD(P)-bd_dom_sf"/>
</dbReference>
<evidence type="ECO:0000256" key="4">
    <source>
        <dbReference type="ARBA" id="ARBA00022833"/>
    </source>
</evidence>
<proteinExistence type="inferred from homology"/>
<dbReference type="InterPro" id="IPR013154">
    <property type="entry name" value="ADH-like_N"/>
</dbReference>
<accession>A0A7M2XMQ7</accession>
<dbReference type="CDD" id="cd08279">
    <property type="entry name" value="Zn_ADH_class_III"/>
    <property type="match status" value="1"/>
</dbReference>
<evidence type="ECO:0000256" key="2">
    <source>
        <dbReference type="ARBA" id="ARBA00008072"/>
    </source>
</evidence>
<dbReference type="InterPro" id="IPR020843">
    <property type="entry name" value="ER"/>
</dbReference>
<dbReference type="Pfam" id="PF00107">
    <property type="entry name" value="ADH_zinc_N"/>
    <property type="match status" value="1"/>
</dbReference>
<dbReference type="AlphaFoldDB" id="A0A7M2XMQ7"/>
<keyword evidence="9" id="KW-1185">Reference proteome</keyword>
<keyword evidence="4 6" id="KW-0862">Zinc</keyword>
<dbReference type="InterPro" id="IPR011032">
    <property type="entry name" value="GroES-like_sf"/>
</dbReference>
<dbReference type="SUPFAM" id="SSF50129">
    <property type="entry name" value="GroES-like"/>
    <property type="match status" value="1"/>
</dbReference>
<dbReference type="Pfam" id="PF08240">
    <property type="entry name" value="ADH_N"/>
    <property type="match status" value="1"/>
</dbReference>
<dbReference type="Gene3D" id="3.90.180.10">
    <property type="entry name" value="Medium-chain alcohol dehydrogenases, catalytic domain"/>
    <property type="match status" value="1"/>
</dbReference>
<protein>
    <submittedName>
        <fullName evidence="8">Zn-dependent alcohol dehydrogenase</fullName>
    </submittedName>
</protein>
<name>A0A7M2XMQ7_9NOCA</name>
<dbReference type="Gene3D" id="3.40.50.720">
    <property type="entry name" value="NAD(P)-binding Rossmann-like Domain"/>
    <property type="match status" value="1"/>
</dbReference>
<dbReference type="PANTHER" id="PTHR43350">
    <property type="entry name" value="NAD-DEPENDENT ALCOHOL DEHYDROGENASE"/>
    <property type="match status" value="1"/>
</dbReference>
<gene>
    <name evidence="8" type="ORF">INP59_22920</name>
</gene>
<feature type="domain" description="Enoyl reductase (ER)" evidence="7">
    <location>
        <begin position="10"/>
        <end position="353"/>
    </location>
</feature>
<evidence type="ECO:0000256" key="3">
    <source>
        <dbReference type="ARBA" id="ARBA00022723"/>
    </source>
</evidence>
<dbReference type="Proteomes" id="UP000593818">
    <property type="component" value="Chromosome"/>
</dbReference>
<sequence length="358" mass="37465">MRAAVIWEAGTKFEVRSDATRDPAGPGQVAVRIRAAGVCQTDISLASGAFDQPMPVVLGHEGAGEVIEVGPEVAGVSVGDRVLVTWVPPCGHCYHCVRHETYICANRKRSSKQGNNSGLTVGGVPVQVGLGTGTFAEETVIPVSGIIPLPTDIPFELAALLGCAVPTGFGAAVNSARVAPGDSVLVIGCGAVGLSALQGARIAGAAELVAIDPQPGRQELARGFGATHAYGPDDDPRRALTDAPGFDVVIDAVAHSSTITAAWRAARRGGRVVIVGAGRPDDLVELTAQELFHDEKQLIGSYYGSSDMQRELPRLIALWRSGRLNLEGMVDEVVDLEAINEVATGQREGRTLRTMLRL</sequence>
<reference evidence="8 9" key="1">
    <citation type="submission" date="2020-10" db="EMBL/GenBank/DDBJ databases">
        <title>Whole genome sequence of oil-degrading bacteria Rhodococcus pyridinivorans strain 5Ap.</title>
        <authorList>
            <person name="Akhremchuk A.E."/>
            <person name="Valentovich L.N."/>
            <person name="Charniauskaya M.I."/>
            <person name="Bukliarevich H.A."/>
            <person name="Titok M.A."/>
        </authorList>
    </citation>
    <scope>NUCLEOTIDE SEQUENCE [LARGE SCALE GENOMIC DNA]</scope>
    <source>
        <strain evidence="8 9">5Ap</strain>
    </source>
</reference>
<dbReference type="RefSeq" id="WP_138844977.1">
    <property type="nucleotide sequence ID" value="NZ_CP040719.1"/>
</dbReference>
<dbReference type="SMART" id="SM00829">
    <property type="entry name" value="PKS_ER"/>
    <property type="match status" value="1"/>
</dbReference>
<dbReference type="GO" id="GO:0008270">
    <property type="term" value="F:zinc ion binding"/>
    <property type="evidence" value="ECO:0007669"/>
    <property type="project" value="InterPro"/>
</dbReference>
<comment type="cofactor">
    <cofactor evidence="1 6">
        <name>Zn(2+)</name>
        <dbReference type="ChEBI" id="CHEBI:29105"/>
    </cofactor>
</comment>